<dbReference type="InterPro" id="IPR002641">
    <property type="entry name" value="PNPLA_dom"/>
</dbReference>
<gene>
    <name evidence="3" type="ORF">KPL27_05535</name>
</gene>
<comment type="caution">
    <text evidence="3">The sequence shown here is derived from an EMBL/GenBank/DDBJ whole genome shotgun (WGS) entry which is preliminary data.</text>
</comment>
<dbReference type="PANTHER" id="PTHR46394:SF1">
    <property type="entry name" value="PNPLA DOMAIN-CONTAINING PROTEIN"/>
    <property type="match status" value="1"/>
</dbReference>
<evidence type="ECO:0000256" key="1">
    <source>
        <dbReference type="PROSITE-ProRule" id="PRU01161"/>
    </source>
</evidence>
<dbReference type="PANTHER" id="PTHR46394">
    <property type="entry name" value="ANNEXIN"/>
    <property type="match status" value="1"/>
</dbReference>
<dbReference type="PROSITE" id="PS51635">
    <property type="entry name" value="PNPLA"/>
    <property type="match status" value="1"/>
</dbReference>
<accession>A0ABS6C253</accession>
<sequence length="313" mass="35327">MKVDIVFEGGGVLGISFIGALASLKEHGYEIQRCAGTSAGAIMAALVVSGYNEDELYKLMKELDYSFMKSGNSYEKFLPLKLIKLFNKKGLYDGDNIEKFIAPLLKAKGVTKFKHVMKNGKSKLKIIASDITRREIVVFPDDLSKYNIDKGEFEIAKAVRMSASIPLYFTPYVLKGGTCPSFIVDGGLLSNFPIWIFDVEGIPRWPTFGLKLQDKDSRTSTGHCNFIGFVQDIVQAPLYVDGERFIRDKDLVRTVIIESKGMKSTDFDIASKNAKTLYDKGYRDTEKFLNKWDFKRYVADNRMDKGNYNVAKR</sequence>
<dbReference type="RefSeq" id="WP_216131640.1">
    <property type="nucleotide sequence ID" value="NZ_JAHLDG010000007.1"/>
</dbReference>
<evidence type="ECO:0000313" key="4">
    <source>
        <dbReference type="Proteomes" id="UP000740830"/>
    </source>
</evidence>
<protein>
    <submittedName>
        <fullName evidence="3">Patatin-like phospholipase family protein</fullName>
    </submittedName>
</protein>
<keyword evidence="1" id="KW-0442">Lipid degradation</keyword>
<evidence type="ECO:0000313" key="3">
    <source>
        <dbReference type="EMBL" id="MBU3219567.1"/>
    </source>
</evidence>
<reference evidence="3 4" key="1">
    <citation type="submission" date="2021-06" db="EMBL/GenBank/DDBJ databases">
        <title>Clostridia strains as spoilage organisms.</title>
        <authorList>
            <person name="Wambui J."/>
            <person name="Stephan R."/>
            <person name="Stevens M.J.A."/>
        </authorList>
    </citation>
    <scope>NUCLEOTIDE SEQUENCE [LARGE SCALE GENOMIC DNA]</scope>
    <source>
        <strain evidence="3 4">CM013</strain>
    </source>
</reference>
<feature type="short sequence motif" description="GXSXG" evidence="1">
    <location>
        <begin position="36"/>
        <end position="40"/>
    </location>
</feature>
<dbReference type="InterPro" id="IPR052580">
    <property type="entry name" value="Lipid_Hydrolase"/>
</dbReference>
<feature type="active site" description="Proton acceptor" evidence="1">
    <location>
        <position position="185"/>
    </location>
</feature>
<organism evidence="3 4">
    <name type="scientific">Clostridium algidicarnis</name>
    <dbReference type="NCBI Taxonomy" id="37659"/>
    <lineage>
        <taxon>Bacteria</taxon>
        <taxon>Bacillati</taxon>
        <taxon>Bacillota</taxon>
        <taxon>Clostridia</taxon>
        <taxon>Eubacteriales</taxon>
        <taxon>Clostridiaceae</taxon>
        <taxon>Clostridium</taxon>
    </lineage>
</organism>
<feature type="short sequence motif" description="GXGXXG" evidence="1">
    <location>
        <begin position="9"/>
        <end position="14"/>
    </location>
</feature>
<keyword evidence="4" id="KW-1185">Reference proteome</keyword>
<feature type="active site" description="Nucleophile" evidence="1">
    <location>
        <position position="38"/>
    </location>
</feature>
<keyword evidence="1" id="KW-0443">Lipid metabolism</keyword>
<dbReference type="EMBL" id="JAHLDG010000007">
    <property type="protein sequence ID" value="MBU3219567.1"/>
    <property type="molecule type" value="Genomic_DNA"/>
</dbReference>
<proteinExistence type="predicted"/>
<keyword evidence="1" id="KW-0378">Hydrolase</keyword>
<feature type="domain" description="PNPLA" evidence="2">
    <location>
        <begin position="5"/>
        <end position="198"/>
    </location>
</feature>
<dbReference type="Pfam" id="PF01734">
    <property type="entry name" value="Patatin"/>
    <property type="match status" value="1"/>
</dbReference>
<evidence type="ECO:0000259" key="2">
    <source>
        <dbReference type="PROSITE" id="PS51635"/>
    </source>
</evidence>
<dbReference type="CDD" id="cd07207">
    <property type="entry name" value="Pat_ExoU_VipD_like"/>
    <property type="match status" value="1"/>
</dbReference>
<feature type="short sequence motif" description="DGA/G" evidence="1">
    <location>
        <begin position="185"/>
        <end position="187"/>
    </location>
</feature>
<name>A0ABS6C253_9CLOT</name>
<dbReference type="Proteomes" id="UP000740830">
    <property type="component" value="Unassembled WGS sequence"/>
</dbReference>